<dbReference type="GO" id="GO:0016020">
    <property type="term" value="C:membrane"/>
    <property type="evidence" value="ECO:0007669"/>
    <property type="project" value="UniProtKB-SubCell"/>
</dbReference>
<dbReference type="InterPro" id="IPR001958">
    <property type="entry name" value="Tet-R_TetA/multi-R_MdtG-like"/>
</dbReference>
<feature type="transmembrane region" description="Helical" evidence="5">
    <location>
        <begin position="43"/>
        <end position="64"/>
    </location>
</feature>
<dbReference type="PANTHER" id="PTHR24002:SF3">
    <property type="entry name" value="SOLUTE CARRIER FAMILY 22 MEMBER 18"/>
    <property type="match status" value="1"/>
</dbReference>
<evidence type="ECO:0000256" key="4">
    <source>
        <dbReference type="ARBA" id="ARBA00023136"/>
    </source>
</evidence>
<evidence type="ECO:0000256" key="3">
    <source>
        <dbReference type="ARBA" id="ARBA00022989"/>
    </source>
</evidence>
<feature type="transmembrane region" description="Helical" evidence="5">
    <location>
        <begin position="266"/>
        <end position="287"/>
    </location>
</feature>
<feature type="transmembrane region" description="Helical" evidence="5">
    <location>
        <begin position="358"/>
        <end position="380"/>
    </location>
</feature>
<sequence>MATKTMLTPTQILQIVSFLDMLGVGLIVPQLQNQARLLGCSHLLIGTLGAVYSGTQLVSGPVIGNLSDLKGRKPTLLLTLAVCGLGYLILGITSSIAIFFTTRACLGFFKQTQLLTKSIAPDYEPDPAKQAVAFGRLSTLSGLGMSIGPMISGHLAEAYPEYGFMIIACLVGVTFAINAGLINLLPDRTKEKQNSSKKNGVAVAPKLIDSVRTSIKESIDEFKKVDWAIYWDVFLFKLIITLCIGMYFTNYAIFLKTKHDMSPKSLGYIIAFQGGIGSLCSFFIGYINQFYKDDKDASVRSYHIFIAVTVSLLGMGLSPNIYWYLLFVVPLAISGAVGRVSGLEMIMNKGKTEHRGSVIGATGSMRSLSGVVTPLVAGVISEYIGVNYVIFVAALFGATGIVVSYKIKSRSLEAKSKSD</sequence>
<evidence type="ECO:0000259" key="6">
    <source>
        <dbReference type="PROSITE" id="PS50850"/>
    </source>
</evidence>
<dbReference type="Proteomes" id="UP001549921">
    <property type="component" value="Unassembled WGS sequence"/>
</dbReference>
<organism evidence="7 8">
    <name type="scientific">Loxostege sticticalis</name>
    <name type="common">Beet webworm moth</name>
    <dbReference type="NCBI Taxonomy" id="481309"/>
    <lineage>
        <taxon>Eukaryota</taxon>
        <taxon>Metazoa</taxon>
        <taxon>Ecdysozoa</taxon>
        <taxon>Arthropoda</taxon>
        <taxon>Hexapoda</taxon>
        <taxon>Insecta</taxon>
        <taxon>Pterygota</taxon>
        <taxon>Neoptera</taxon>
        <taxon>Endopterygota</taxon>
        <taxon>Lepidoptera</taxon>
        <taxon>Glossata</taxon>
        <taxon>Ditrysia</taxon>
        <taxon>Pyraloidea</taxon>
        <taxon>Crambidae</taxon>
        <taxon>Pyraustinae</taxon>
        <taxon>Loxostege</taxon>
    </lineage>
</organism>
<comment type="caution">
    <text evidence="7">The sequence shown here is derived from an EMBL/GenBank/DDBJ whole genome shotgun (WGS) entry which is preliminary data.</text>
</comment>
<reference evidence="7 8" key="1">
    <citation type="submission" date="2024-06" db="EMBL/GenBank/DDBJ databases">
        <title>A chromosome-level genome assembly of beet webworm, Loxostege sticticalis.</title>
        <authorList>
            <person name="Zhang Y."/>
        </authorList>
    </citation>
    <scope>NUCLEOTIDE SEQUENCE [LARGE SCALE GENOMIC DNA]</scope>
    <source>
        <strain evidence="7">AQ028</strain>
        <tissue evidence="7">Male pupae</tissue>
    </source>
</reference>
<gene>
    <name evidence="7" type="ORF">ABMA28_000809</name>
</gene>
<dbReference type="PRINTS" id="PR01035">
    <property type="entry name" value="TCRTETA"/>
</dbReference>
<evidence type="ECO:0000256" key="2">
    <source>
        <dbReference type="ARBA" id="ARBA00022692"/>
    </source>
</evidence>
<comment type="subcellular location">
    <subcellularLocation>
        <location evidence="1">Membrane</location>
        <topology evidence="1">Multi-pass membrane protein</topology>
    </subcellularLocation>
</comment>
<keyword evidence="4 5" id="KW-0472">Membrane</keyword>
<dbReference type="Pfam" id="PF07690">
    <property type="entry name" value="MFS_1"/>
    <property type="match status" value="1"/>
</dbReference>
<dbReference type="AlphaFoldDB" id="A0ABD0T3L5"/>
<feature type="transmembrane region" description="Helical" evidence="5">
    <location>
        <begin position="323"/>
        <end position="346"/>
    </location>
</feature>
<accession>A0ABD0T3L5</accession>
<protein>
    <recommendedName>
        <fullName evidence="6">Major facilitator superfamily (MFS) profile domain-containing protein</fullName>
    </recommendedName>
</protein>
<dbReference type="InterPro" id="IPR036259">
    <property type="entry name" value="MFS_trans_sf"/>
</dbReference>
<feature type="transmembrane region" description="Helical" evidence="5">
    <location>
        <begin position="299"/>
        <end position="317"/>
    </location>
</feature>
<feature type="transmembrane region" description="Helical" evidence="5">
    <location>
        <begin position="76"/>
        <end position="100"/>
    </location>
</feature>
<feature type="domain" description="Major facilitator superfamily (MFS) profile" evidence="6">
    <location>
        <begin position="9"/>
        <end position="412"/>
    </location>
</feature>
<dbReference type="InterPro" id="IPR020846">
    <property type="entry name" value="MFS_dom"/>
</dbReference>
<evidence type="ECO:0000256" key="5">
    <source>
        <dbReference type="SAM" id="Phobius"/>
    </source>
</evidence>
<feature type="transmembrane region" description="Helical" evidence="5">
    <location>
        <begin position="162"/>
        <end position="185"/>
    </location>
</feature>
<keyword evidence="2 5" id="KW-0812">Transmembrane</keyword>
<dbReference type="PANTHER" id="PTHR24002">
    <property type="entry name" value="SOLUTE CARRIER FAMILY 22 MEMBER 18"/>
    <property type="match status" value="1"/>
</dbReference>
<dbReference type="SUPFAM" id="SSF103473">
    <property type="entry name" value="MFS general substrate transporter"/>
    <property type="match status" value="1"/>
</dbReference>
<dbReference type="Gene3D" id="1.20.1250.20">
    <property type="entry name" value="MFS general substrate transporter like domains"/>
    <property type="match status" value="1"/>
</dbReference>
<proteinExistence type="predicted"/>
<dbReference type="EMBL" id="JBEDNZ010000010">
    <property type="protein sequence ID" value="KAL0832612.1"/>
    <property type="molecule type" value="Genomic_DNA"/>
</dbReference>
<evidence type="ECO:0000313" key="8">
    <source>
        <dbReference type="Proteomes" id="UP001549921"/>
    </source>
</evidence>
<feature type="transmembrane region" description="Helical" evidence="5">
    <location>
        <begin position="386"/>
        <end position="407"/>
    </location>
</feature>
<evidence type="ECO:0000313" key="7">
    <source>
        <dbReference type="EMBL" id="KAL0832612.1"/>
    </source>
</evidence>
<feature type="transmembrane region" description="Helical" evidence="5">
    <location>
        <begin position="12"/>
        <end position="31"/>
    </location>
</feature>
<keyword evidence="3 5" id="KW-1133">Transmembrane helix</keyword>
<name>A0ABD0T3L5_LOXSC</name>
<feature type="transmembrane region" description="Helical" evidence="5">
    <location>
        <begin position="233"/>
        <end position="254"/>
    </location>
</feature>
<dbReference type="PROSITE" id="PS50850">
    <property type="entry name" value="MFS"/>
    <property type="match status" value="1"/>
</dbReference>
<dbReference type="InterPro" id="IPR011701">
    <property type="entry name" value="MFS"/>
</dbReference>
<evidence type="ECO:0000256" key="1">
    <source>
        <dbReference type="ARBA" id="ARBA00004141"/>
    </source>
</evidence>